<dbReference type="InterPro" id="IPR038237">
    <property type="entry name" value="Ribosomal_eS4_central_sf"/>
</dbReference>
<dbReference type="InterPro" id="IPR002942">
    <property type="entry name" value="S4_RNA-bd"/>
</dbReference>
<dbReference type="GO" id="GO:0022627">
    <property type="term" value="C:cytosolic small ribosomal subunit"/>
    <property type="evidence" value="ECO:0007669"/>
    <property type="project" value="TreeGrafter"/>
</dbReference>
<evidence type="ECO:0000313" key="9">
    <source>
        <dbReference type="EMBL" id="AIE92033.1"/>
    </source>
</evidence>
<dbReference type="InterPro" id="IPR036986">
    <property type="entry name" value="S4_RNA-bd_sf"/>
</dbReference>
<name>A0A075FLA1_9EURY</name>
<proteinExistence type="inferred from homology"/>
<protein>
    <recommendedName>
        <fullName evidence="6 7">Small ribosomal subunit protein eS4</fullName>
    </recommendedName>
</protein>
<dbReference type="Pfam" id="PF08071">
    <property type="entry name" value="RS4NT"/>
    <property type="match status" value="1"/>
</dbReference>
<dbReference type="PANTHER" id="PTHR11581:SF0">
    <property type="entry name" value="SMALL RIBOSOMAL SUBUNIT PROTEIN ES4"/>
    <property type="match status" value="1"/>
</dbReference>
<dbReference type="GO" id="GO:0019843">
    <property type="term" value="F:rRNA binding"/>
    <property type="evidence" value="ECO:0007669"/>
    <property type="project" value="UniProtKB-KW"/>
</dbReference>
<dbReference type="NCBIfam" id="NF003312">
    <property type="entry name" value="PRK04313.1"/>
    <property type="match status" value="1"/>
</dbReference>
<keyword evidence="3 7" id="KW-0694">RNA-binding</keyword>
<dbReference type="InterPro" id="IPR041982">
    <property type="entry name" value="Ribosomal_eS4_KOW"/>
</dbReference>
<dbReference type="SMART" id="SM00363">
    <property type="entry name" value="S4"/>
    <property type="match status" value="1"/>
</dbReference>
<reference evidence="9" key="1">
    <citation type="journal article" date="2014" name="Genome Biol. Evol.">
        <title>Pangenome evidence for extensive interdomain horizontal transfer affecting lineage core and shell genes in uncultured planktonic thaumarchaeota and euryarchaeota.</title>
        <authorList>
            <person name="Deschamps P."/>
            <person name="Zivanovic Y."/>
            <person name="Moreira D."/>
            <person name="Rodriguez-Valera F."/>
            <person name="Lopez-Garcia P."/>
        </authorList>
    </citation>
    <scope>NUCLEOTIDE SEQUENCE</scope>
</reference>
<dbReference type="SUPFAM" id="SSF55174">
    <property type="entry name" value="Alpha-L RNA-binding motif"/>
    <property type="match status" value="1"/>
</dbReference>
<evidence type="ECO:0000256" key="6">
    <source>
        <dbReference type="ARBA" id="ARBA00035272"/>
    </source>
</evidence>
<dbReference type="PROSITE" id="PS50889">
    <property type="entry name" value="S4"/>
    <property type="match status" value="1"/>
</dbReference>
<evidence type="ECO:0000259" key="8">
    <source>
        <dbReference type="SMART" id="SM00363"/>
    </source>
</evidence>
<evidence type="ECO:0000256" key="4">
    <source>
        <dbReference type="ARBA" id="ARBA00022980"/>
    </source>
</evidence>
<dbReference type="Gene3D" id="2.40.50.740">
    <property type="match status" value="1"/>
</dbReference>
<dbReference type="HAMAP" id="MF_00485">
    <property type="entry name" value="Ribosomal_eS4"/>
    <property type="match status" value="1"/>
</dbReference>
<evidence type="ECO:0000256" key="3">
    <source>
        <dbReference type="ARBA" id="ARBA00022884"/>
    </source>
</evidence>
<dbReference type="GO" id="GO:0003735">
    <property type="term" value="F:structural constituent of ribosome"/>
    <property type="evidence" value="ECO:0007669"/>
    <property type="project" value="InterPro"/>
</dbReference>
<evidence type="ECO:0000256" key="2">
    <source>
        <dbReference type="ARBA" id="ARBA00022730"/>
    </source>
</evidence>
<dbReference type="Gene3D" id="2.30.30.30">
    <property type="match status" value="1"/>
</dbReference>
<dbReference type="InterPro" id="IPR013845">
    <property type="entry name" value="Ribosomal_eS4_central_region"/>
</dbReference>
<dbReference type="EMBL" id="KF900356">
    <property type="protein sequence ID" value="AIE92033.1"/>
    <property type="molecule type" value="Genomic_DNA"/>
</dbReference>
<evidence type="ECO:0000256" key="7">
    <source>
        <dbReference type="HAMAP-Rule" id="MF_00485"/>
    </source>
</evidence>
<dbReference type="AlphaFoldDB" id="A0A075FLA1"/>
<dbReference type="CDD" id="cd06087">
    <property type="entry name" value="KOW_RPS4"/>
    <property type="match status" value="1"/>
</dbReference>
<sequence length="231" mass="25331">MSRSHIKRLVMPRSWPLPRKSSIWVQKPNPGGHSIENCMPMALVLRDVLGVAHTRREAKRILHSRQVMVDGRVETDDGRGVGLMDVLTVGQSNYRCVLDDNGKLRYRPIPASAASSKMCRVTGKTTIRGAKTQLHLHDGRNLLMDDASAYKSGDSVVISLPEQAITSHLPFAEGALAYLTGGSHIGETATVREHDVKRSSKANEVQFDDFQTIADYVFVIGAESDIPGAES</sequence>
<gene>
    <name evidence="9" type="primary">RP-S4e</name>
    <name evidence="9" type="synonym">RPS4</name>
    <name evidence="7" type="synonym">rps4e</name>
</gene>
<keyword evidence="4 7" id="KW-0689">Ribosomal protein</keyword>
<dbReference type="CDD" id="cd00165">
    <property type="entry name" value="S4"/>
    <property type="match status" value="1"/>
</dbReference>
<evidence type="ECO:0000256" key="5">
    <source>
        <dbReference type="ARBA" id="ARBA00023274"/>
    </source>
</evidence>
<dbReference type="InterPro" id="IPR014722">
    <property type="entry name" value="Rib_uL2_dom2"/>
</dbReference>
<accession>A0A075FLA1</accession>
<dbReference type="PIRSF" id="PIRSF002116">
    <property type="entry name" value="Ribosomal_S4"/>
    <property type="match status" value="1"/>
</dbReference>
<feature type="domain" description="RNA-binding S4" evidence="8">
    <location>
        <begin position="39"/>
        <end position="103"/>
    </location>
</feature>
<dbReference type="GO" id="GO:0006412">
    <property type="term" value="P:translation"/>
    <property type="evidence" value="ECO:0007669"/>
    <property type="project" value="UniProtKB-UniRule"/>
</dbReference>
<keyword evidence="2" id="KW-0699">rRNA-binding</keyword>
<dbReference type="PANTHER" id="PTHR11581">
    <property type="entry name" value="30S/40S RIBOSOMAL PROTEIN S4"/>
    <property type="match status" value="1"/>
</dbReference>
<organism evidence="9">
    <name type="scientific">uncultured marine group II/III euryarchaeote AD1000_19_G08</name>
    <dbReference type="NCBI Taxonomy" id="1457733"/>
    <lineage>
        <taxon>Archaea</taxon>
        <taxon>Methanobacteriati</taxon>
        <taxon>Methanobacteriota</taxon>
        <taxon>environmental samples</taxon>
    </lineage>
</organism>
<keyword evidence="5 7" id="KW-0687">Ribonucleoprotein</keyword>
<dbReference type="InterPro" id="IPR000876">
    <property type="entry name" value="Ribosomal_eS4"/>
</dbReference>
<dbReference type="Gene3D" id="3.10.290.10">
    <property type="entry name" value="RNA-binding S4 domain"/>
    <property type="match status" value="1"/>
</dbReference>
<dbReference type="InterPro" id="IPR013843">
    <property type="entry name" value="Ribosomal_eS4_N"/>
</dbReference>
<dbReference type="Pfam" id="PF00900">
    <property type="entry name" value="Ribosomal_S4e"/>
    <property type="match status" value="1"/>
</dbReference>
<comment type="similarity">
    <text evidence="1 7">Belongs to the eukaryotic ribosomal protein eS4 family.</text>
</comment>
<evidence type="ECO:0000256" key="1">
    <source>
        <dbReference type="ARBA" id="ARBA00007500"/>
    </source>
</evidence>